<dbReference type="OrthoDB" id="2958217at2759"/>
<dbReference type="Proteomes" id="UP000193144">
    <property type="component" value="Unassembled WGS sequence"/>
</dbReference>
<comment type="caution">
    <text evidence="2">The sequence shown here is derived from an EMBL/GenBank/DDBJ whole genome shotgun (WGS) entry which is preliminary data.</text>
</comment>
<dbReference type="PANTHER" id="PTHR33112">
    <property type="entry name" value="DOMAIN PROTEIN, PUTATIVE-RELATED"/>
    <property type="match status" value="1"/>
</dbReference>
<reference evidence="2 3" key="1">
    <citation type="submission" date="2016-07" db="EMBL/GenBank/DDBJ databases">
        <title>Pervasive Adenine N6-methylation of Active Genes in Fungi.</title>
        <authorList>
            <consortium name="DOE Joint Genome Institute"/>
            <person name="Mondo S.J."/>
            <person name="Dannebaum R.O."/>
            <person name="Kuo R.C."/>
            <person name="Labutti K."/>
            <person name="Haridas S."/>
            <person name="Kuo A."/>
            <person name="Salamov A."/>
            <person name="Ahrendt S.R."/>
            <person name="Lipzen A."/>
            <person name="Sullivan W."/>
            <person name="Andreopoulos W.B."/>
            <person name="Clum A."/>
            <person name="Lindquist E."/>
            <person name="Daum C."/>
            <person name="Ramamoorthy G.K."/>
            <person name="Gryganskyi A."/>
            <person name="Culley D."/>
            <person name="Magnuson J.K."/>
            <person name="James T.Y."/>
            <person name="O'Malley M.A."/>
            <person name="Stajich J.E."/>
            <person name="Spatafora J.W."/>
            <person name="Visel A."/>
            <person name="Grigoriev I.V."/>
        </authorList>
    </citation>
    <scope>NUCLEOTIDE SEQUENCE [LARGE SCALE GENOMIC DNA]</scope>
    <source>
        <strain evidence="2 3">CBS 115471</strain>
    </source>
</reference>
<name>A0A1Y2AAI4_9PLEO</name>
<sequence>QDCLQNHPECQPMFKGSYFPTRLLDLGQQLLSSEPPKLVETKNGIGTEFCSPAYATLSHCWGNSQPLRLLMQNKLQHLQGIPLSALPRVFSEAMTVCRNLGIRYLWIDSLCICQDSEEDWAQESALMGAIYSHAILNIAATGS</sequence>
<proteinExistence type="predicted"/>
<organism evidence="2 3">
    <name type="scientific">Clohesyomyces aquaticus</name>
    <dbReference type="NCBI Taxonomy" id="1231657"/>
    <lineage>
        <taxon>Eukaryota</taxon>
        <taxon>Fungi</taxon>
        <taxon>Dikarya</taxon>
        <taxon>Ascomycota</taxon>
        <taxon>Pezizomycotina</taxon>
        <taxon>Dothideomycetes</taxon>
        <taxon>Pleosporomycetidae</taxon>
        <taxon>Pleosporales</taxon>
        <taxon>Lindgomycetaceae</taxon>
        <taxon>Clohesyomyces</taxon>
    </lineage>
</organism>
<dbReference type="InterPro" id="IPR010730">
    <property type="entry name" value="HET"/>
</dbReference>
<keyword evidence="3" id="KW-1185">Reference proteome</keyword>
<protein>
    <submittedName>
        <fullName evidence="2">Heterokaryon incompatibility protein-domain-containing protein</fullName>
    </submittedName>
</protein>
<evidence type="ECO:0000259" key="1">
    <source>
        <dbReference type="Pfam" id="PF06985"/>
    </source>
</evidence>
<dbReference type="STRING" id="1231657.A0A1Y2AAI4"/>
<gene>
    <name evidence="2" type="ORF">BCR34DRAFT_455245</name>
</gene>
<feature type="non-terminal residue" evidence="2">
    <location>
        <position position="1"/>
    </location>
</feature>
<feature type="non-terminal residue" evidence="2">
    <location>
        <position position="143"/>
    </location>
</feature>
<evidence type="ECO:0000313" key="3">
    <source>
        <dbReference type="Proteomes" id="UP000193144"/>
    </source>
</evidence>
<feature type="domain" description="Heterokaryon incompatibility" evidence="1">
    <location>
        <begin position="54"/>
        <end position="142"/>
    </location>
</feature>
<dbReference type="Pfam" id="PF06985">
    <property type="entry name" value="HET"/>
    <property type="match status" value="1"/>
</dbReference>
<evidence type="ECO:0000313" key="2">
    <source>
        <dbReference type="EMBL" id="ORY19521.1"/>
    </source>
</evidence>
<accession>A0A1Y2AAI4</accession>
<dbReference type="EMBL" id="MCFA01000002">
    <property type="protein sequence ID" value="ORY19521.1"/>
    <property type="molecule type" value="Genomic_DNA"/>
</dbReference>
<dbReference type="PANTHER" id="PTHR33112:SF16">
    <property type="entry name" value="HETEROKARYON INCOMPATIBILITY DOMAIN-CONTAINING PROTEIN"/>
    <property type="match status" value="1"/>
</dbReference>
<dbReference type="AlphaFoldDB" id="A0A1Y2AAI4"/>